<evidence type="ECO:0000256" key="1">
    <source>
        <dbReference type="SAM" id="SignalP"/>
    </source>
</evidence>
<feature type="signal peptide" evidence="1">
    <location>
        <begin position="1"/>
        <end position="22"/>
    </location>
</feature>
<reference evidence="2 3" key="1">
    <citation type="submission" date="2019-09" db="EMBL/GenBank/DDBJ databases">
        <authorList>
            <person name="Chandra G."/>
            <person name="Truman W A."/>
        </authorList>
    </citation>
    <scope>NUCLEOTIDE SEQUENCE [LARGE SCALE GENOMIC DNA]</scope>
    <source>
        <strain evidence="2">PS928</strain>
    </source>
</reference>
<gene>
    <name evidence="2" type="ORF">PS928_00580</name>
</gene>
<dbReference type="EMBL" id="CABVJF010000002">
    <property type="protein sequence ID" value="VVP79473.1"/>
    <property type="molecule type" value="Genomic_DNA"/>
</dbReference>
<dbReference type="InterPro" id="IPR036909">
    <property type="entry name" value="Cyt_c-like_dom_sf"/>
</dbReference>
<keyword evidence="1" id="KW-0732">Signal</keyword>
<evidence type="ECO:0008006" key="4">
    <source>
        <dbReference type="Google" id="ProtNLM"/>
    </source>
</evidence>
<organism evidence="2 3">
    <name type="scientific">Pseudomonas fluorescens</name>
    <dbReference type="NCBI Taxonomy" id="294"/>
    <lineage>
        <taxon>Bacteria</taxon>
        <taxon>Pseudomonadati</taxon>
        <taxon>Pseudomonadota</taxon>
        <taxon>Gammaproteobacteria</taxon>
        <taxon>Pseudomonadales</taxon>
        <taxon>Pseudomonadaceae</taxon>
        <taxon>Pseudomonas</taxon>
    </lineage>
</organism>
<evidence type="ECO:0000313" key="3">
    <source>
        <dbReference type="Proteomes" id="UP000381378"/>
    </source>
</evidence>
<dbReference type="SUPFAM" id="SSF46626">
    <property type="entry name" value="Cytochrome c"/>
    <property type="match status" value="1"/>
</dbReference>
<dbReference type="AlphaFoldDB" id="A0A5E7S8K2"/>
<protein>
    <recommendedName>
        <fullName evidence="4">Cytochrome c domain-containing protein</fullName>
    </recommendedName>
</protein>
<sequence precursor="true">MKVYRHAVIVAALLLICTTAVATPDATCQAQLEHLPSLDCGACHGLHMTGGLGPELTPTALALQSSRSPANRCSSRRGAVVAMSPRQQEHPCMSVWSSAATSIHGMPGPMCSSAPTTMRST</sequence>
<dbReference type="GO" id="GO:0009055">
    <property type="term" value="F:electron transfer activity"/>
    <property type="evidence" value="ECO:0007669"/>
    <property type="project" value="InterPro"/>
</dbReference>
<feature type="chain" id="PRO_5022998633" description="Cytochrome c domain-containing protein" evidence="1">
    <location>
        <begin position="23"/>
        <end position="121"/>
    </location>
</feature>
<proteinExistence type="predicted"/>
<evidence type="ECO:0000313" key="2">
    <source>
        <dbReference type="EMBL" id="VVP79473.1"/>
    </source>
</evidence>
<name>A0A5E7S8K2_PSEFL</name>
<accession>A0A5E7S8K2</accession>
<dbReference type="Proteomes" id="UP000381378">
    <property type="component" value="Unassembled WGS sequence"/>
</dbReference>
<dbReference type="GO" id="GO:0020037">
    <property type="term" value="F:heme binding"/>
    <property type="evidence" value="ECO:0007669"/>
    <property type="project" value="InterPro"/>
</dbReference>